<dbReference type="InterPro" id="IPR011009">
    <property type="entry name" value="Kinase-like_dom_sf"/>
</dbReference>
<dbReference type="SUPFAM" id="SSF56112">
    <property type="entry name" value="Protein kinase-like (PK-like)"/>
    <property type="match status" value="1"/>
</dbReference>
<dbReference type="GeneID" id="18809807"/>
<evidence type="ECO:0000259" key="9">
    <source>
        <dbReference type="PROSITE" id="PS50011"/>
    </source>
</evidence>
<comment type="catalytic activity">
    <reaction evidence="7">
        <text>L-threonyl-[protein] + ATP = O-phospho-L-threonyl-[protein] + ADP + H(+)</text>
        <dbReference type="Rhea" id="RHEA:46608"/>
        <dbReference type="Rhea" id="RHEA-COMP:11060"/>
        <dbReference type="Rhea" id="RHEA-COMP:11605"/>
        <dbReference type="ChEBI" id="CHEBI:15378"/>
        <dbReference type="ChEBI" id="CHEBI:30013"/>
        <dbReference type="ChEBI" id="CHEBI:30616"/>
        <dbReference type="ChEBI" id="CHEBI:61977"/>
        <dbReference type="ChEBI" id="CHEBI:456216"/>
        <dbReference type="EC" id="2.7.11.1"/>
    </reaction>
</comment>
<dbReference type="PANTHER" id="PTHR24356">
    <property type="entry name" value="SERINE/THREONINE-PROTEIN KINASE"/>
    <property type="match status" value="1"/>
</dbReference>
<dbReference type="SMART" id="SM00220">
    <property type="entry name" value="S_TKc"/>
    <property type="match status" value="1"/>
</dbReference>
<evidence type="ECO:0000256" key="2">
    <source>
        <dbReference type="ARBA" id="ARBA00022527"/>
    </source>
</evidence>
<keyword evidence="5" id="KW-0418">Kinase</keyword>
<dbReference type="PROSITE" id="PS00108">
    <property type="entry name" value="PROTEIN_KINASE_ST"/>
    <property type="match status" value="1"/>
</dbReference>
<name>F8NSF7_SERL9</name>
<proteinExistence type="predicted"/>
<keyword evidence="3" id="KW-0808">Transferase</keyword>
<dbReference type="OrthoDB" id="10252171at2759"/>
<evidence type="ECO:0000256" key="3">
    <source>
        <dbReference type="ARBA" id="ARBA00022679"/>
    </source>
</evidence>
<evidence type="ECO:0000256" key="7">
    <source>
        <dbReference type="ARBA" id="ARBA00047899"/>
    </source>
</evidence>
<dbReference type="RefSeq" id="XP_007317108.1">
    <property type="nucleotide sequence ID" value="XM_007317046.1"/>
</dbReference>
<dbReference type="AlphaFoldDB" id="F8NSF7"/>
<dbReference type="GO" id="GO:0005524">
    <property type="term" value="F:ATP binding"/>
    <property type="evidence" value="ECO:0007669"/>
    <property type="project" value="UniProtKB-KW"/>
</dbReference>
<protein>
    <recommendedName>
        <fullName evidence="1">non-specific serine/threonine protein kinase</fullName>
        <ecNumber evidence="1">2.7.11.1</ecNumber>
    </recommendedName>
</protein>
<dbReference type="HOGENOM" id="CLU_903258_0_0_1"/>
<dbReference type="EMBL" id="GL945432">
    <property type="protein sequence ID" value="EGO26935.1"/>
    <property type="molecule type" value="Genomic_DNA"/>
</dbReference>
<dbReference type="PANTHER" id="PTHR24356:SF1">
    <property type="entry name" value="SERINE_THREONINE-PROTEIN KINASE GREATWALL"/>
    <property type="match status" value="1"/>
</dbReference>
<dbReference type="Gene3D" id="1.10.510.10">
    <property type="entry name" value="Transferase(Phosphotransferase) domain 1"/>
    <property type="match status" value="1"/>
</dbReference>
<dbReference type="Proteomes" id="UP000008064">
    <property type="component" value="Unassembled WGS sequence"/>
</dbReference>
<comment type="catalytic activity">
    <reaction evidence="8">
        <text>L-seryl-[protein] + ATP = O-phospho-L-seryl-[protein] + ADP + H(+)</text>
        <dbReference type="Rhea" id="RHEA:17989"/>
        <dbReference type="Rhea" id="RHEA-COMP:9863"/>
        <dbReference type="Rhea" id="RHEA-COMP:11604"/>
        <dbReference type="ChEBI" id="CHEBI:15378"/>
        <dbReference type="ChEBI" id="CHEBI:29999"/>
        <dbReference type="ChEBI" id="CHEBI:30616"/>
        <dbReference type="ChEBI" id="CHEBI:83421"/>
        <dbReference type="ChEBI" id="CHEBI:456216"/>
        <dbReference type="EC" id="2.7.11.1"/>
    </reaction>
</comment>
<dbReference type="Pfam" id="PF00069">
    <property type="entry name" value="Pkinase"/>
    <property type="match status" value="1"/>
</dbReference>
<organism>
    <name type="scientific">Serpula lacrymans var. lacrymans (strain S7.9)</name>
    <name type="common">Dry rot fungus</name>
    <dbReference type="NCBI Taxonomy" id="578457"/>
    <lineage>
        <taxon>Eukaryota</taxon>
        <taxon>Fungi</taxon>
        <taxon>Dikarya</taxon>
        <taxon>Basidiomycota</taxon>
        <taxon>Agaricomycotina</taxon>
        <taxon>Agaricomycetes</taxon>
        <taxon>Agaricomycetidae</taxon>
        <taxon>Boletales</taxon>
        <taxon>Coniophorineae</taxon>
        <taxon>Serpulaceae</taxon>
        <taxon>Serpula</taxon>
    </lineage>
</organism>
<feature type="domain" description="Protein kinase" evidence="9">
    <location>
        <begin position="1"/>
        <end position="209"/>
    </location>
</feature>
<accession>F8NSF7</accession>
<reference evidence="10" key="1">
    <citation type="submission" date="2011-04" db="EMBL/GenBank/DDBJ databases">
        <title>Evolution of plant cell wall degrading machinery underlies the functional diversity of forest fungi.</title>
        <authorList>
            <consortium name="US DOE Joint Genome Institute (JGI-PGF)"/>
            <person name="Eastwood D.C."/>
            <person name="Floudas D."/>
            <person name="Binder M."/>
            <person name="Majcherczyk A."/>
            <person name="Schneider P."/>
            <person name="Aerts A."/>
            <person name="Asiegbu F.O."/>
            <person name="Baker S.E."/>
            <person name="Barry K."/>
            <person name="Bendiksby M."/>
            <person name="Blumentritt M."/>
            <person name="Coutinho P.M."/>
            <person name="Cullen D."/>
            <person name="Cullen D."/>
            <person name="Gathman A."/>
            <person name="Goodell B."/>
            <person name="Henrissat B."/>
            <person name="Ihrmark K."/>
            <person name="Kauserud H."/>
            <person name="Kohler A."/>
            <person name="LaButti K."/>
            <person name="Lapidus A."/>
            <person name="Lavin J.L."/>
            <person name="Lee Y.-H."/>
            <person name="Lindquist E."/>
            <person name="Lilly W."/>
            <person name="Lucas S."/>
            <person name="Morin E."/>
            <person name="Murat C."/>
            <person name="Oguiza J.A."/>
            <person name="Park J."/>
            <person name="Pisabarro A.G."/>
            <person name="Riley R."/>
            <person name="Rosling A."/>
            <person name="Salamov A."/>
            <person name="Schmidt O."/>
            <person name="Schmutz J."/>
            <person name="Skrede I."/>
            <person name="Stenlid J."/>
            <person name="Wiebenga A."/>
            <person name="Xie X."/>
            <person name="Kues U."/>
            <person name="Hibbett D.S."/>
            <person name="Hoffmeister D."/>
            <person name="Hogberg N."/>
            <person name="Martin F."/>
            <person name="Grigoriev I.V."/>
            <person name="Watkinson S.C."/>
        </authorList>
    </citation>
    <scope>NUCLEOTIDE SEQUENCE</scope>
    <source>
        <strain evidence="10">S7.9</strain>
    </source>
</reference>
<dbReference type="EC" id="2.7.11.1" evidence="1"/>
<dbReference type="KEGG" id="sla:SERLADRAFT_360933"/>
<dbReference type="PROSITE" id="PS50011">
    <property type="entry name" value="PROTEIN_KINASE_DOM"/>
    <property type="match status" value="1"/>
</dbReference>
<dbReference type="Gene3D" id="3.30.200.20">
    <property type="entry name" value="Phosphorylase Kinase, domain 1"/>
    <property type="match status" value="1"/>
</dbReference>
<dbReference type="InterPro" id="IPR000719">
    <property type="entry name" value="Prot_kinase_dom"/>
</dbReference>
<evidence type="ECO:0000256" key="6">
    <source>
        <dbReference type="ARBA" id="ARBA00022840"/>
    </source>
</evidence>
<keyword evidence="6" id="KW-0067">ATP-binding</keyword>
<keyword evidence="2" id="KW-0723">Serine/threonine-protein kinase</keyword>
<dbReference type="InterPro" id="IPR050236">
    <property type="entry name" value="Ser_Thr_kinase_AGC"/>
</dbReference>
<gene>
    <name evidence="10" type="ORF">SERLADRAFT_360933</name>
</gene>
<keyword evidence="4" id="KW-0547">Nucleotide-binding</keyword>
<evidence type="ECO:0000256" key="4">
    <source>
        <dbReference type="ARBA" id="ARBA00022741"/>
    </source>
</evidence>
<dbReference type="InterPro" id="IPR008271">
    <property type="entry name" value="Ser/Thr_kinase_AS"/>
</dbReference>
<evidence type="ECO:0000313" key="10">
    <source>
        <dbReference type="EMBL" id="EGO26935.1"/>
    </source>
</evidence>
<evidence type="ECO:0000256" key="5">
    <source>
        <dbReference type="ARBA" id="ARBA00022777"/>
    </source>
</evidence>
<dbReference type="GO" id="GO:0004674">
    <property type="term" value="F:protein serine/threonine kinase activity"/>
    <property type="evidence" value="ECO:0007669"/>
    <property type="project" value="UniProtKB-KW"/>
</dbReference>
<evidence type="ECO:0000256" key="8">
    <source>
        <dbReference type="ARBA" id="ARBA00048679"/>
    </source>
</evidence>
<dbReference type="GO" id="GO:0035556">
    <property type="term" value="P:intracellular signal transduction"/>
    <property type="evidence" value="ECO:0007669"/>
    <property type="project" value="TreeGrafter"/>
</dbReference>
<sequence length="285" mass="32318">MELERSMQDDHFLCFAMELMQHDLMEVMMDDPCACRVNARRWSAQITLGIASLHEMGIIHRDIKPENVLVDARGNARIADLGAAYMHSGALHWWGEYSIDLVGTWQYMAPEVIQNKGLPKRDKKSYGIAVDYWALGCLIYELESDDHDTLFNSDMGCAGYLAWRSSHFGVVYPPLQSLNKDAASVITGLLRTAPGYRFGIRDLRRHAYFRTEAGMSEFADTEARALARPINPDFQPHLMRSTYTSELIFTPVRCSRHSKLGGEADFSRFDWDNPRSGVVVDSSIN</sequence>
<evidence type="ECO:0000256" key="1">
    <source>
        <dbReference type="ARBA" id="ARBA00012513"/>
    </source>
</evidence>